<dbReference type="SMART" id="SM01358">
    <property type="entry name" value="HBM"/>
    <property type="match status" value="1"/>
</dbReference>
<protein>
    <submittedName>
        <fullName evidence="5">HAMP domain-containing protein</fullName>
    </submittedName>
</protein>
<keyword evidence="6" id="KW-1185">Reference proteome</keyword>
<comment type="similarity">
    <text evidence="2">Belongs to the methyl-accepting chemotaxis (MCP) protein family.</text>
</comment>
<feature type="transmembrane region" description="Helical" evidence="3">
    <location>
        <begin position="281"/>
        <end position="304"/>
    </location>
</feature>
<evidence type="ECO:0000256" key="3">
    <source>
        <dbReference type="SAM" id="Phobius"/>
    </source>
</evidence>
<dbReference type="GO" id="GO:0006935">
    <property type="term" value="P:chemotaxis"/>
    <property type="evidence" value="ECO:0007669"/>
    <property type="project" value="UniProtKB-KW"/>
</dbReference>
<organism evidence="5 6">
    <name type="scientific">Aurantimonas marianensis</name>
    <dbReference type="NCBI Taxonomy" id="2920428"/>
    <lineage>
        <taxon>Bacteria</taxon>
        <taxon>Pseudomonadati</taxon>
        <taxon>Pseudomonadota</taxon>
        <taxon>Alphaproteobacteria</taxon>
        <taxon>Hyphomicrobiales</taxon>
        <taxon>Aurantimonadaceae</taxon>
        <taxon>Aurantimonas</taxon>
    </lineage>
</organism>
<keyword evidence="3" id="KW-0472">Membrane</keyword>
<dbReference type="InterPro" id="IPR051310">
    <property type="entry name" value="MCP_chemotaxis"/>
</dbReference>
<dbReference type="SMART" id="SM00304">
    <property type="entry name" value="HAMP"/>
    <property type="match status" value="1"/>
</dbReference>
<feature type="domain" description="HAMP" evidence="4">
    <location>
        <begin position="306"/>
        <end position="359"/>
    </location>
</feature>
<dbReference type="AlphaFoldDB" id="A0A9X2KH81"/>
<dbReference type="Pfam" id="PF00672">
    <property type="entry name" value="HAMP"/>
    <property type="match status" value="1"/>
</dbReference>
<dbReference type="PANTHER" id="PTHR43531">
    <property type="entry name" value="PROTEIN ICFG"/>
    <property type="match status" value="1"/>
</dbReference>
<sequence length="475" mass="51605">MKLSDTKISFRIGIIAAICISGMLALVAIFAVNQKISGDYADAIDVAQEAAHVTDRIEIDFLQARRAEKDFFLRKDPKYIEKHAAVRDRIAEDFGHLTEAFATGHFSGLAEHVNTMKADFAEYHTTFNQSVETNIALGLDPNSGLQGALRAAVHDLEEKLKAIGNADLQVMMLMLRRHEKDFILRQDPKYIERLQKQASELAQVDFLGFGSPEAKAAVVADLETYMTHFAAFAEATLAEMELRTSLSAIFAHVEPSFAAVKDTVEAERSSADAAREEASQLALYIVMGLATLLTLIIGGVVFLVGRSIAAPIGITATAMRAFAAGDMTAELPQAGRKDEIGDMVKALLAFRESEEQKRAMVAERQEADRLGIEQRSEAEKQAAEAARLSFIANVKPAFAALSEGDLTARLDRATMTGFEEICDLSNDSVSALEETVGSVVTSIGSIRSGLQEINTASNDLAQRTEQQAANLEETV</sequence>
<dbReference type="EMBL" id="JALHBS010000130">
    <property type="protein sequence ID" value="MCP3057130.1"/>
    <property type="molecule type" value="Genomic_DNA"/>
</dbReference>
<dbReference type="RefSeq" id="WP_253965909.1">
    <property type="nucleotide sequence ID" value="NZ_JALHBS010000130.1"/>
</dbReference>
<keyword evidence="3" id="KW-1133">Transmembrane helix</keyword>
<reference evidence="5" key="1">
    <citation type="submission" date="2022-03" db="EMBL/GenBank/DDBJ databases">
        <title>Aurantimonas Liuensis sp. Nov., isolated from the hadal seawater of the Mariana Trench.</title>
        <authorList>
            <person name="Liu R."/>
        </authorList>
    </citation>
    <scope>NUCLEOTIDE SEQUENCE</scope>
    <source>
        <strain evidence="5">LRZ36</strain>
    </source>
</reference>
<comment type="caution">
    <text evidence="5">The sequence shown here is derived from an EMBL/GenBank/DDBJ whole genome shotgun (WGS) entry which is preliminary data.</text>
</comment>
<dbReference type="SUPFAM" id="SSF158472">
    <property type="entry name" value="HAMP domain-like"/>
    <property type="match status" value="1"/>
</dbReference>
<evidence type="ECO:0000256" key="1">
    <source>
        <dbReference type="ARBA" id="ARBA00022500"/>
    </source>
</evidence>
<dbReference type="Gene3D" id="1.10.287.950">
    <property type="entry name" value="Methyl-accepting chemotaxis protein"/>
    <property type="match status" value="1"/>
</dbReference>
<evidence type="ECO:0000313" key="6">
    <source>
        <dbReference type="Proteomes" id="UP001155220"/>
    </source>
</evidence>
<feature type="transmembrane region" description="Helical" evidence="3">
    <location>
        <begin position="12"/>
        <end position="32"/>
    </location>
</feature>
<feature type="non-terminal residue" evidence="5">
    <location>
        <position position="475"/>
    </location>
</feature>
<evidence type="ECO:0000313" key="5">
    <source>
        <dbReference type="EMBL" id="MCP3057130.1"/>
    </source>
</evidence>
<dbReference type="GO" id="GO:0007165">
    <property type="term" value="P:signal transduction"/>
    <property type="evidence" value="ECO:0007669"/>
    <property type="project" value="InterPro"/>
</dbReference>
<dbReference type="Gene3D" id="6.10.340.10">
    <property type="match status" value="1"/>
</dbReference>
<dbReference type="InterPro" id="IPR003660">
    <property type="entry name" value="HAMP_dom"/>
</dbReference>
<dbReference type="PANTHER" id="PTHR43531:SF11">
    <property type="entry name" value="METHYL-ACCEPTING CHEMOTAXIS PROTEIN 3"/>
    <property type="match status" value="1"/>
</dbReference>
<dbReference type="PROSITE" id="PS50885">
    <property type="entry name" value="HAMP"/>
    <property type="match status" value="1"/>
</dbReference>
<evidence type="ECO:0000259" key="4">
    <source>
        <dbReference type="PROSITE" id="PS50885"/>
    </source>
</evidence>
<accession>A0A9X2KH81</accession>
<keyword evidence="3" id="KW-0812">Transmembrane</keyword>
<gene>
    <name evidence="5" type="ORF">MJ956_18580</name>
</gene>
<keyword evidence="1" id="KW-0145">Chemotaxis</keyword>
<dbReference type="CDD" id="cd06225">
    <property type="entry name" value="HAMP"/>
    <property type="match status" value="1"/>
</dbReference>
<name>A0A9X2KH81_9HYPH</name>
<evidence type="ECO:0000256" key="2">
    <source>
        <dbReference type="ARBA" id="ARBA00029447"/>
    </source>
</evidence>
<dbReference type="GO" id="GO:0016020">
    <property type="term" value="C:membrane"/>
    <property type="evidence" value="ECO:0007669"/>
    <property type="project" value="InterPro"/>
</dbReference>
<dbReference type="Proteomes" id="UP001155220">
    <property type="component" value="Unassembled WGS sequence"/>
</dbReference>
<dbReference type="InterPro" id="IPR032255">
    <property type="entry name" value="HBM"/>
</dbReference>
<proteinExistence type="inferred from homology"/>